<dbReference type="EMBL" id="CAJNNW010036441">
    <property type="protein sequence ID" value="CAE8734313.1"/>
    <property type="molecule type" value="Genomic_DNA"/>
</dbReference>
<organism evidence="2 3">
    <name type="scientific">Polarella glacialis</name>
    <name type="common">Dinoflagellate</name>
    <dbReference type="NCBI Taxonomy" id="89957"/>
    <lineage>
        <taxon>Eukaryota</taxon>
        <taxon>Sar</taxon>
        <taxon>Alveolata</taxon>
        <taxon>Dinophyceae</taxon>
        <taxon>Suessiales</taxon>
        <taxon>Suessiaceae</taxon>
        <taxon>Polarella</taxon>
    </lineage>
</organism>
<gene>
    <name evidence="2" type="ORF">PGLA2088_LOCUS47237</name>
</gene>
<protein>
    <submittedName>
        <fullName evidence="2">Uncharacterized protein</fullName>
    </submittedName>
</protein>
<dbReference type="Proteomes" id="UP000626109">
    <property type="component" value="Unassembled WGS sequence"/>
</dbReference>
<comment type="caution">
    <text evidence="2">The sequence shown here is derived from an EMBL/GenBank/DDBJ whole genome shotgun (WGS) entry which is preliminary data.</text>
</comment>
<keyword evidence="1" id="KW-0175">Coiled coil</keyword>
<feature type="coiled-coil region" evidence="1">
    <location>
        <begin position="254"/>
        <end position="281"/>
    </location>
</feature>
<evidence type="ECO:0000256" key="1">
    <source>
        <dbReference type="SAM" id="Coils"/>
    </source>
</evidence>
<dbReference type="AlphaFoldDB" id="A0A813LND1"/>
<accession>A0A813LND1</accession>
<sequence length="309" mass="35838">MTNCQVFVEQQHCTSLTENCDECLEAARQDFQASATAEEETRDSGVVRLVHDTFRLKLNSILLNSHEKKQMLASWKFKVLQAQRQSEWAGAKREKEEENNLAEVKEVHEAKQTEATNWKLLSAKRLKQLWTGARKHREARRKTMQDLVLARKAMLEARRELRAAYAADDSQAISHTKTIINRIRAMIRILYHRMDRQKEASQRSVLVLEEIHEDSYWLSKNLGQKADMVKQEVDQQELVFRRAQLSENSETRDMKAARDKLVDVKDAITKLKDMAKDIKQKMKDHPITTYIPFALRTTSTEAPDDGQSS</sequence>
<evidence type="ECO:0000313" key="3">
    <source>
        <dbReference type="Proteomes" id="UP000626109"/>
    </source>
</evidence>
<name>A0A813LND1_POLGL</name>
<reference evidence="2" key="1">
    <citation type="submission" date="2021-02" db="EMBL/GenBank/DDBJ databases">
        <authorList>
            <person name="Dougan E. K."/>
            <person name="Rhodes N."/>
            <person name="Thang M."/>
            <person name="Chan C."/>
        </authorList>
    </citation>
    <scope>NUCLEOTIDE SEQUENCE</scope>
</reference>
<evidence type="ECO:0000313" key="2">
    <source>
        <dbReference type="EMBL" id="CAE8734313.1"/>
    </source>
</evidence>
<proteinExistence type="predicted"/>